<dbReference type="EMBL" id="CAJOBR010078885">
    <property type="protein sequence ID" value="CAF5118389.1"/>
    <property type="molecule type" value="Genomic_DNA"/>
</dbReference>
<evidence type="ECO:0000313" key="2">
    <source>
        <dbReference type="Proteomes" id="UP000663848"/>
    </source>
</evidence>
<feature type="non-terminal residue" evidence="1">
    <location>
        <position position="48"/>
    </location>
</feature>
<accession>A0A822F9I9</accession>
<reference evidence="1" key="1">
    <citation type="submission" date="2021-02" db="EMBL/GenBank/DDBJ databases">
        <authorList>
            <person name="Nowell W R."/>
        </authorList>
    </citation>
    <scope>NUCLEOTIDE SEQUENCE</scope>
</reference>
<gene>
    <name evidence="1" type="ORF">QYT958_LOCUS45901</name>
</gene>
<feature type="non-terminal residue" evidence="1">
    <location>
        <position position="1"/>
    </location>
</feature>
<dbReference type="AlphaFoldDB" id="A0A822F9I9"/>
<proteinExistence type="predicted"/>
<dbReference type="Proteomes" id="UP000663848">
    <property type="component" value="Unassembled WGS sequence"/>
</dbReference>
<protein>
    <submittedName>
        <fullName evidence="1">Uncharacterized protein</fullName>
    </submittedName>
</protein>
<comment type="caution">
    <text evidence="1">The sequence shown here is derived from an EMBL/GenBank/DDBJ whole genome shotgun (WGS) entry which is preliminary data.</text>
</comment>
<organism evidence="1 2">
    <name type="scientific">Rotaria socialis</name>
    <dbReference type="NCBI Taxonomy" id="392032"/>
    <lineage>
        <taxon>Eukaryota</taxon>
        <taxon>Metazoa</taxon>
        <taxon>Spiralia</taxon>
        <taxon>Gnathifera</taxon>
        <taxon>Rotifera</taxon>
        <taxon>Eurotatoria</taxon>
        <taxon>Bdelloidea</taxon>
        <taxon>Philodinida</taxon>
        <taxon>Philodinidae</taxon>
        <taxon>Rotaria</taxon>
    </lineage>
</organism>
<name>A0A822F9I9_9BILA</name>
<sequence length="48" mass="5387">FPYQFWGNIGLFPPASLRHFNIPFPPPPPPSAPAPAPVPYMHPNVNYM</sequence>
<evidence type="ECO:0000313" key="1">
    <source>
        <dbReference type="EMBL" id="CAF5118389.1"/>
    </source>
</evidence>